<dbReference type="Proteomes" id="UP001630127">
    <property type="component" value="Unassembled WGS sequence"/>
</dbReference>
<name>A0ABD2Y349_9GENT</name>
<comment type="caution">
    <text evidence="1">The sequence shown here is derived from an EMBL/GenBank/DDBJ whole genome shotgun (WGS) entry which is preliminary data.</text>
</comment>
<proteinExistence type="predicted"/>
<sequence>MGGMEEGKSVRPGGIGREGCFGMWWGDKGGRAVMVVVVATARPRVMVAATGPQMVVAEGVGEKKRWQLGCVREGLRS</sequence>
<protein>
    <submittedName>
        <fullName evidence="1">Uncharacterized protein</fullName>
    </submittedName>
</protein>
<evidence type="ECO:0000313" key="1">
    <source>
        <dbReference type="EMBL" id="KAL3500103.1"/>
    </source>
</evidence>
<organism evidence="1 2">
    <name type="scientific">Cinchona calisaya</name>
    <dbReference type="NCBI Taxonomy" id="153742"/>
    <lineage>
        <taxon>Eukaryota</taxon>
        <taxon>Viridiplantae</taxon>
        <taxon>Streptophyta</taxon>
        <taxon>Embryophyta</taxon>
        <taxon>Tracheophyta</taxon>
        <taxon>Spermatophyta</taxon>
        <taxon>Magnoliopsida</taxon>
        <taxon>eudicotyledons</taxon>
        <taxon>Gunneridae</taxon>
        <taxon>Pentapetalae</taxon>
        <taxon>asterids</taxon>
        <taxon>lamiids</taxon>
        <taxon>Gentianales</taxon>
        <taxon>Rubiaceae</taxon>
        <taxon>Cinchonoideae</taxon>
        <taxon>Cinchoneae</taxon>
        <taxon>Cinchona</taxon>
    </lineage>
</organism>
<dbReference type="AlphaFoldDB" id="A0ABD2Y349"/>
<keyword evidence="2" id="KW-1185">Reference proteome</keyword>
<accession>A0ABD2Y349</accession>
<reference evidence="1 2" key="1">
    <citation type="submission" date="2024-11" db="EMBL/GenBank/DDBJ databases">
        <title>A near-complete genome assembly of Cinchona calisaya.</title>
        <authorList>
            <person name="Lian D.C."/>
            <person name="Zhao X.W."/>
            <person name="Wei L."/>
        </authorList>
    </citation>
    <scope>NUCLEOTIDE SEQUENCE [LARGE SCALE GENOMIC DNA]</scope>
    <source>
        <tissue evidence="1">Nenye</tissue>
    </source>
</reference>
<evidence type="ECO:0000313" key="2">
    <source>
        <dbReference type="Proteomes" id="UP001630127"/>
    </source>
</evidence>
<dbReference type="EMBL" id="JBJUIK010000016">
    <property type="protein sequence ID" value="KAL3500103.1"/>
    <property type="molecule type" value="Genomic_DNA"/>
</dbReference>
<gene>
    <name evidence="1" type="ORF">ACH5RR_039196</name>
</gene>